<reference evidence="4 5" key="1">
    <citation type="submission" date="2018-11" db="EMBL/GenBank/DDBJ databases">
        <title>Aureibaculum marinum gen. nov., sp. nov., a member of the family Flavobacteriaceae isolated from the Bohai Sea.</title>
        <authorList>
            <person name="Ji X."/>
        </authorList>
    </citation>
    <scope>NUCLEOTIDE SEQUENCE [LARGE SCALE GENOMIC DNA]</scope>
    <source>
        <strain evidence="4 5">BH-SD17</strain>
    </source>
</reference>
<sequence length="257" mass="28201">MATYKKKGGKANKEKVSKIEQESTTAEVFNTLDETASKSEKWVEKNSKPLMIGIIAVAAIILGYLAYNKFVVEPKGIEAANELAYPKTFFDQAESGAATIATDSLYNLALNGTDGRYGLLDIIDNYGSTNAGNLAKYMAGISYLKTSEYEKAIELLSDFSTDDEILGAIAEGNIGDAFTQVNQPEDAIKHYLKAANFKSNEFTSPLYLLKAGNTAMDMGDFEKAVELFEKIKNEYPNSDEGLEIDIYLNRARLASQN</sequence>
<evidence type="ECO:0000313" key="4">
    <source>
        <dbReference type="EMBL" id="RPE00850.1"/>
    </source>
</evidence>
<dbReference type="PROSITE" id="PS50005">
    <property type="entry name" value="TPR"/>
    <property type="match status" value="1"/>
</dbReference>
<keyword evidence="3" id="KW-0472">Membrane</keyword>
<comment type="caution">
    <text evidence="4">The sequence shown here is derived from an EMBL/GenBank/DDBJ whole genome shotgun (WGS) entry which is preliminary data.</text>
</comment>
<feature type="region of interest" description="Disordered" evidence="2">
    <location>
        <begin position="1"/>
        <end position="22"/>
    </location>
</feature>
<feature type="transmembrane region" description="Helical" evidence="3">
    <location>
        <begin position="50"/>
        <end position="67"/>
    </location>
</feature>
<keyword evidence="3" id="KW-1133">Transmembrane helix</keyword>
<dbReference type="AlphaFoldDB" id="A0A3N4PAU9"/>
<dbReference type="InterPro" id="IPR019734">
    <property type="entry name" value="TPR_rpt"/>
</dbReference>
<evidence type="ECO:0000256" key="3">
    <source>
        <dbReference type="SAM" id="Phobius"/>
    </source>
</evidence>
<accession>A0A3N4PAU9</accession>
<dbReference type="SMART" id="SM00028">
    <property type="entry name" value="TPR"/>
    <property type="match status" value="2"/>
</dbReference>
<feature type="compositionally biased region" description="Basic residues" evidence="2">
    <location>
        <begin position="1"/>
        <end position="10"/>
    </location>
</feature>
<evidence type="ECO:0000313" key="5">
    <source>
        <dbReference type="Proteomes" id="UP000270856"/>
    </source>
</evidence>
<organism evidence="4 5">
    <name type="scientific">Aureibaculum marinum</name>
    <dbReference type="NCBI Taxonomy" id="2487930"/>
    <lineage>
        <taxon>Bacteria</taxon>
        <taxon>Pseudomonadati</taxon>
        <taxon>Bacteroidota</taxon>
        <taxon>Flavobacteriia</taxon>
        <taxon>Flavobacteriales</taxon>
        <taxon>Flavobacteriaceae</taxon>
        <taxon>Aureibaculum</taxon>
    </lineage>
</organism>
<dbReference type="Pfam" id="PF13174">
    <property type="entry name" value="TPR_6"/>
    <property type="match status" value="1"/>
</dbReference>
<dbReference type="InterPro" id="IPR011990">
    <property type="entry name" value="TPR-like_helical_dom_sf"/>
</dbReference>
<keyword evidence="1" id="KW-0802">TPR repeat</keyword>
<dbReference type="OrthoDB" id="9808622at2"/>
<protein>
    <submittedName>
        <fullName evidence="4">Uncharacterized protein</fullName>
    </submittedName>
</protein>
<feature type="compositionally biased region" description="Basic and acidic residues" evidence="2">
    <location>
        <begin position="11"/>
        <end position="21"/>
    </location>
</feature>
<keyword evidence="3" id="KW-0812">Transmembrane</keyword>
<keyword evidence="5" id="KW-1185">Reference proteome</keyword>
<evidence type="ECO:0000256" key="2">
    <source>
        <dbReference type="SAM" id="MobiDB-lite"/>
    </source>
</evidence>
<dbReference type="Proteomes" id="UP000270856">
    <property type="component" value="Unassembled WGS sequence"/>
</dbReference>
<evidence type="ECO:0000256" key="1">
    <source>
        <dbReference type="PROSITE-ProRule" id="PRU00339"/>
    </source>
</evidence>
<dbReference type="EMBL" id="RPFJ01000001">
    <property type="protein sequence ID" value="RPE00850.1"/>
    <property type="molecule type" value="Genomic_DNA"/>
</dbReference>
<dbReference type="RefSeq" id="WP_123895905.1">
    <property type="nucleotide sequence ID" value="NZ_RPFJ01000001.1"/>
</dbReference>
<name>A0A3N4PAU9_9FLAO</name>
<feature type="repeat" description="TPR" evidence="1">
    <location>
        <begin position="205"/>
        <end position="238"/>
    </location>
</feature>
<gene>
    <name evidence="4" type="ORF">EGM88_00420</name>
</gene>
<dbReference type="Gene3D" id="1.25.40.10">
    <property type="entry name" value="Tetratricopeptide repeat domain"/>
    <property type="match status" value="1"/>
</dbReference>
<dbReference type="SUPFAM" id="SSF48452">
    <property type="entry name" value="TPR-like"/>
    <property type="match status" value="1"/>
</dbReference>
<proteinExistence type="predicted"/>